<dbReference type="Pfam" id="PF18139">
    <property type="entry name" value="LSDAT_euk"/>
    <property type="match status" value="1"/>
</dbReference>
<dbReference type="PANTHER" id="PTHR13800:SF2">
    <property type="entry name" value="TRANSIENT RECEPTOR POTENTIAL CATION CHANNEL SUBFAMILY M MEMBER 2"/>
    <property type="match status" value="1"/>
</dbReference>
<gene>
    <name evidence="3" type="ORF">PAL_GLEAN10002925</name>
</gene>
<dbReference type="InterPro" id="IPR041491">
    <property type="entry name" value="TRPM_SLOG"/>
</dbReference>
<organism evidence="3 4">
    <name type="scientific">Pteropus alecto</name>
    <name type="common">Black flying fox</name>
    <dbReference type="NCBI Taxonomy" id="9402"/>
    <lineage>
        <taxon>Eukaryota</taxon>
        <taxon>Metazoa</taxon>
        <taxon>Chordata</taxon>
        <taxon>Craniata</taxon>
        <taxon>Vertebrata</taxon>
        <taxon>Euteleostomi</taxon>
        <taxon>Mammalia</taxon>
        <taxon>Eutheria</taxon>
        <taxon>Laurasiatheria</taxon>
        <taxon>Chiroptera</taxon>
        <taxon>Yinpterochiroptera</taxon>
        <taxon>Pteropodoidea</taxon>
        <taxon>Pteropodidae</taxon>
        <taxon>Pteropodinae</taxon>
        <taxon>Pteropus</taxon>
    </lineage>
</organism>
<dbReference type="PANTHER" id="PTHR13800">
    <property type="entry name" value="TRANSIENT RECEPTOR POTENTIAL CATION CHANNEL, SUBFAMILY M, MEMBER 6"/>
    <property type="match status" value="1"/>
</dbReference>
<evidence type="ECO:0000259" key="2">
    <source>
        <dbReference type="Pfam" id="PF18139"/>
    </source>
</evidence>
<dbReference type="GO" id="GO:0005886">
    <property type="term" value="C:plasma membrane"/>
    <property type="evidence" value="ECO:0007669"/>
    <property type="project" value="TreeGrafter"/>
</dbReference>
<evidence type="ECO:0000256" key="1">
    <source>
        <dbReference type="SAM" id="MobiDB-lite"/>
    </source>
</evidence>
<dbReference type="EMBL" id="KB031079">
    <property type="protein sequence ID" value="ELK03575.1"/>
    <property type="molecule type" value="Genomic_DNA"/>
</dbReference>
<dbReference type="InterPro" id="IPR050927">
    <property type="entry name" value="TRPM"/>
</dbReference>
<dbReference type="AlphaFoldDB" id="L5JW76"/>
<feature type="domain" description="TRPM SLOG" evidence="2">
    <location>
        <begin position="138"/>
        <end position="179"/>
    </location>
</feature>
<reference evidence="4" key="1">
    <citation type="journal article" date="2013" name="Science">
        <title>Comparative analysis of bat genomes provides insight into the evolution of flight and immunity.</title>
        <authorList>
            <person name="Zhang G."/>
            <person name="Cowled C."/>
            <person name="Shi Z."/>
            <person name="Huang Z."/>
            <person name="Bishop-Lilly K.A."/>
            <person name="Fang X."/>
            <person name="Wynne J.W."/>
            <person name="Xiong Z."/>
            <person name="Baker M.L."/>
            <person name="Zhao W."/>
            <person name="Tachedjian M."/>
            <person name="Zhu Y."/>
            <person name="Zhou P."/>
            <person name="Jiang X."/>
            <person name="Ng J."/>
            <person name="Yang L."/>
            <person name="Wu L."/>
            <person name="Xiao J."/>
            <person name="Feng Y."/>
            <person name="Chen Y."/>
            <person name="Sun X."/>
            <person name="Zhang Y."/>
            <person name="Marsh G.A."/>
            <person name="Crameri G."/>
            <person name="Broder C.C."/>
            <person name="Frey K.G."/>
            <person name="Wang L.F."/>
            <person name="Wang J."/>
        </authorList>
    </citation>
    <scope>NUCLEOTIDE SEQUENCE [LARGE SCALE GENOMIC DNA]</scope>
</reference>
<dbReference type="STRING" id="9402.L5JW76"/>
<protein>
    <submittedName>
        <fullName evidence="3">Transient receptor potential cation channel subfamily M member 2</fullName>
    </submittedName>
</protein>
<name>L5JW76_PTEAL</name>
<evidence type="ECO:0000313" key="4">
    <source>
        <dbReference type="Proteomes" id="UP000010552"/>
    </source>
</evidence>
<sequence length="179" mass="19928">MEPSALGKAGSKQEEGCGAQPTWGTDLGPVPNLRRSNSSLCKKRGPQFLFDGSEKKSLSSWIPENIKKKERVYFVESPKLSDAGKVVCECGYTREQHLEEAVRPHAFQGQEWDPKRHVQERPTDAFGDIVFTGLGRKVGKDTPSSIIYQLMTQHWGLDVPNLLISVTGGAKDFNMKPRL</sequence>
<proteinExistence type="predicted"/>
<keyword evidence="3" id="KW-0675">Receptor</keyword>
<dbReference type="Proteomes" id="UP000010552">
    <property type="component" value="Unassembled WGS sequence"/>
</dbReference>
<dbReference type="InParanoid" id="L5JW76"/>
<dbReference type="GO" id="GO:0099604">
    <property type="term" value="F:ligand-gated calcium channel activity"/>
    <property type="evidence" value="ECO:0007669"/>
    <property type="project" value="TreeGrafter"/>
</dbReference>
<evidence type="ECO:0000313" key="3">
    <source>
        <dbReference type="EMBL" id="ELK03575.1"/>
    </source>
</evidence>
<accession>L5JW76</accession>
<keyword evidence="4" id="KW-1185">Reference proteome</keyword>
<dbReference type="GO" id="GO:0051209">
    <property type="term" value="P:release of sequestered calcium ion into cytosol"/>
    <property type="evidence" value="ECO:0007669"/>
    <property type="project" value="TreeGrafter"/>
</dbReference>
<feature type="region of interest" description="Disordered" evidence="1">
    <location>
        <begin position="1"/>
        <end position="39"/>
    </location>
</feature>